<dbReference type="Gene3D" id="3.40.50.300">
    <property type="entry name" value="P-loop containing nucleotide triphosphate hydrolases"/>
    <property type="match status" value="1"/>
</dbReference>
<dbReference type="InterPro" id="IPR044974">
    <property type="entry name" value="Disease_R_plants"/>
</dbReference>
<dbReference type="PRINTS" id="PR00364">
    <property type="entry name" value="DISEASERSIST"/>
</dbReference>
<dbReference type="Gene3D" id="3.80.10.10">
    <property type="entry name" value="Ribonuclease Inhibitor"/>
    <property type="match status" value="4"/>
</dbReference>
<dbReference type="InterPro" id="IPR035897">
    <property type="entry name" value="Toll_tir_struct_dom_sf"/>
</dbReference>
<proteinExistence type="predicted"/>
<dbReference type="SUPFAM" id="SSF52058">
    <property type="entry name" value="L domain-like"/>
    <property type="match status" value="2"/>
</dbReference>
<dbReference type="Pfam" id="PF23598">
    <property type="entry name" value="LRR_14"/>
    <property type="match status" value="2"/>
</dbReference>
<reference evidence="5 6" key="1">
    <citation type="submission" date="2024-12" db="EMBL/GenBank/DDBJ databases">
        <title>The unique morphological basis and parallel evolutionary history of personate flowers in Penstemon.</title>
        <authorList>
            <person name="Depatie T.H."/>
            <person name="Wessinger C.A."/>
        </authorList>
    </citation>
    <scope>NUCLEOTIDE SEQUENCE [LARGE SCALE GENOMIC DNA]</scope>
    <source>
        <strain evidence="5">WTNN_2</strain>
        <tissue evidence="5">Leaf</tissue>
    </source>
</reference>
<dbReference type="InterPro" id="IPR032675">
    <property type="entry name" value="LRR_dom_sf"/>
</dbReference>
<dbReference type="Gene3D" id="3.40.50.10140">
    <property type="entry name" value="Toll/interleukin-1 receptor homology (TIR) domain"/>
    <property type="match status" value="1"/>
</dbReference>
<accession>A0ABD3SI06</accession>
<keyword evidence="6" id="KW-1185">Reference proteome</keyword>
<dbReference type="PROSITE" id="PS50104">
    <property type="entry name" value="TIR"/>
    <property type="match status" value="1"/>
</dbReference>
<dbReference type="InterPro" id="IPR042197">
    <property type="entry name" value="Apaf_helical"/>
</dbReference>
<protein>
    <recommendedName>
        <fullName evidence="4">TIR domain-containing protein</fullName>
    </recommendedName>
</protein>
<evidence type="ECO:0000313" key="6">
    <source>
        <dbReference type="Proteomes" id="UP001634393"/>
    </source>
</evidence>
<evidence type="ECO:0000313" key="5">
    <source>
        <dbReference type="EMBL" id="KAL3824196.1"/>
    </source>
</evidence>
<dbReference type="SUPFAM" id="SSF52200">
    <property type="entry name" value="Toll/Interleukin receptor TIR domain"/>
    <property type="match status" value="1"/>
</dbReference>
<dbReference type="Proteomes" id="UP001634393">
    <property type="component" value="Unassembled WGS sequence"/>
</dbReference>
<evidence type="ECO:0000256" key="1">
    <source>
        <dbReference type="ARBA" id="ARBA00022614"/>
    </source>
</evidence>
<organism evidence="5 6">
    <name type="scientific">Penstemon smallii</name>
    <dbReference type="NCBI Taxonomy" id="265156"/>
    <lineage>
        <taxon>Eukaryota</taxon>
        <taxon>Viridiplantae</taxon>
        <taxon>Streptophyta</taxon>
        <taxon>Embryophyta</taxon>
        <taxon>Tracheophyta</taxon>
        <taxon>Spermatophyta</taxon>
        <taxon>Magnoliopsida</taxon>
        <taxon>eudicotyledons</taxon>
        <taxon>Gunneridae</taxon>
        <taxon>Pentapetalae</taxon>
        <taxon>asterids</taxon>
        <taxon>lamiids</taxon>
        <taxon>Lamiales</taxon>
        <taxon>Plantaginaceae</taxon>
        <taxon>Cheloneae</taxon>
        <taxon>Penstemon</taxon>
    </lineage>
</organism>
<gene>
    <name evidence="5" type="ORF">ACJIZ3_020225</name>
</gene>
<evidence type="ECO:0000256" key="3">
    <source>
        <dbReference type="ARBA" id="ARBA00022821"/>
    </source>
</evidence>
<dbReference type="InterPro" id="IPR000157">
    <property type="entry name" value="TIR_dom"/>
</dbReference>
<dbReference type="InterPro" id="IPR055414">
    <property type="entry name" value="LRR_R13L4/SHOC2-like"/>
</dbReference>
<keyword evidence="3" id="KW-0611">Plant defense</keyword>
<evidence type="ECO:0000256" key="2">
    <source>
        <dbReference type="ARBA" id="ARBA00022737"/>
    </source>
</evidence>
<dbReference type="Gene3D" id="1.10.8.430">
    <property type="entry name" value="Helical domain of apoptotic protease-activating factors"/>
    <property type="match status" value="1"/>
</dbReference>
<sequence length="1371" mass="154710">MEETGGSSAASSDTTVLRQNWDVFLSFRGEDTRKTFINGLYDALYSKDVQVFRDNDGIKRGDEIKQSLLDAIEDSASAIAVISPRYADSHWCLEELARLCDLGKLVLPVFYEVDPSAVRGQKPPFQEDMKKLEVRHGEEKVARWRKAMATVGGLSGWVHGKREEPHEDLIKSLVKRILTAVNDSPVVVAPYIVGLDSPMKELMELLNLKSHSPQVIALLGTGGIGKTTICKALYNKLVKHFDRHSFISNVRATFSRPDGLLLLQNKLIKDLSKVSVREFENVNDAKEEIKQKLMANRVLVVIDDIDDSRQLSDLGFCKEWLFEGSKIIINTRNRDALPNDLVNTIYQMSLLDQSNSLKLFSYYAFRREKPTNKAFLELSDKIVSITGGLPLALQVLGSSLYDKRSTEEWYDAIGKLKKIRPKNLQDILKISFDALDNEVQCVFLDIACLLLNLDMTRLEIIDVMKGCGFAESAMTTLIERSLIRVIEEDKLWMHDQIRDMGREIVFHECDFNIGNRSRIWEATNVMEILEGQKGTDNVQGMILDFEVKNWMRITSTKTIAVNQLRTSPNFAAASSCIKEIYRKKFQHNTEEEGNSNEVRIDTKSFQSMKNLRLLQFSNIKLEGSFSYVPDSLKWLQWRKCSLKSLPCDFFPKELKVLDLSESKIERVWDENWFWNRQKVANKLMILNLYNCYNITSTPDLSQHMQLEKLILEKCTKLERIHKSVGDLNALKHLNLMRCPNLVEFPSDVSGLKNLQVLLFTDCSKLKILPQNIGNMTSLKELSLDNTAIEKLPETIFRLSSLETLSMKGCIYLKELPKCIGKLSALRELSFSNCSALVELPHSIGSLGNLEELNLMWCSSLTLLPDSIGNLKSLANLLLSGSSVKVLPESIGSLCYLKQLLAGKCQGLDALPISIKGLSSMIELDVSSTAITCLPDEIGLLKSLKKLEIKNCENLTSLPKSIGNLLTLDTLNLFKSFIVELPESIGELENLNILNLNECKKLRKLPESIGNLKNLRHLLMEHTVEVTELPESFGDLNLMILRMGRKPDQEGSAERNVSLPSSFPNHSLLEELHARGLNIRGELSDGFNKLVCLEILDLSYNDFCSFPSNLSGLSLLKNLIISHCKKLIALPPLPSSLEELNAANCVSLERLSDLSNLLNLQELNLTNCSKLVDIPGIECFISLRRLYMGGWNSHASTQVQKLSKIALRNLRNLSMPGSEIPHWFTQNEVSFSKRKNHSLKSLIIVAIISISPEFLNESREKLPVAAIINAQIIRLNTSVFSTALNLKEAPSTQEDQLYLCRYPHYHPLVSILKDDGDIIKVIRGNNPINEGVVLRECGIHLVYENDDHYEGEEKDIDENLQTVSQKLTTFFG</sequence>
<dbReference type="PANTHER" id="PTHR11017:SF385">
    <property type="entry name" value="DISEASE RESISTANCE PROTEIN (TIR-NBS-LRR CLASS)-RELATED"/>
    <property type="match status" value="1"/>
</dbReference>
<dbReference type="SMART" id="SM00255">
    <property type="entry name" value="TIR"/>
    <property type="match status" value="1"/>
</dbReference>
<dbReference type="GO" id="GO:0006952">
    <property type="term" value="P:defense response"/>
    <property type="evidence" value="ECO:0007669"/>
    <property type="project" value="UniProtKB-KW"/>
</dbReference>
<dbReference type="PANTHER" id="PTHR11017">
    <property type="entry name" value="LEUCINE-RICH REPEAT-CONTAINING PROTEIN"/>
    <property type="match status" value="1"/>
</dbReference>
<keyword evidence="2" id="KW-0677">Repeat</keyword>
<dbReference type="SUPFAM" id="SSF52540">
    <property type="entry name" value="P-loop containing nucleoside triphosphate hydrolases"/>
    <property type="match status" value="1"/>
</dbReference>
<dbReference type="InterPro" id="IPR058192">
    <property type="entry name" value="WHD_ROQ1-like"/>
</dbReference>
<name>A0ABD3SI06_9LAMI</name>
<dbReference type="Pfam" id="PF01582">
    <property type="entry name" value="TIR"/>
    <property type="match status" value="1"/>
</dbReference>
<dbReference type="InterPro" id="IPR002182">
    <property type="entry name" value="NB-ARC"/>
</dbReference>
<dbReference type="InterPro" id="IPR003591">
    <property type="entry name" value="Leu-rich_rpt_typical-subtyp"/>
</dbReference>
<dbReference type="GO" id="GO:0051707">
    <property type="term" value="P:response to other organism"/>
    <property type="evidence" value="ECO:0007669"/>
    <property type="project" value="UniProtKB-ARBA"/>
</dbReference>
<dbReference type="Pfam" id="PF00931">
    <property type="entry name" value="NB-ARC"/>
    <property type="match status" value="1"/>
</dbReference>
<feature type="domain" description="TIR" evidence="4">
    <location>
        <begin position="19"/>
        <end position="181"/>
    </location>
</feature>
<dbReference type="EMBL" id="JBJXBP010000006">
    <property type="protein sequence ID" value="KAL3824196.1"/>
    <property type="molecule type" value="Genomic_DNA"/>
</dbReference>
<evidence type="ECO:0000259" key="4">
    <source>
        <dbReference type="PROSITE" id="PS50104"/>
    </source>
</evidence>
<dbReference type="SMART" id="SM00369">
    <property type="entry name" value="LRR_TYP"/>
    <property type="match status" value="6"/>
</dbReference>
<comment type="caution">
    <text evidence="5">The sequence shown here is derived from an EMBL/GenBank/DDBJ whole genome shotgun (WGS) entry which is preliminary data.</text>
</comment>
<dbReference type="InterPro" id="IPR027417">
    <property type="entry name" value="P-loop_NTPase"/>
</dbReference>
<dbReference type="Pfam" id="PF23282">
    <property type="entry name" value="WHD_ROQ1"/>
    <property type="match status" value="1"/>
</dbReference>
<keyword evidence="1" id="KW-0433">Leucine-rich repeat</keyword>